<protein>
    <recommendedName>
        <fullName evidence="3">Arylmalonate decarboxylase</fullName>
    </recommendedName>
</protein>
<dbReference type="HOGENOM" id="CLU_068086_5_1_2"/>
<dbReference type="eggNOG" id="arCOG02004">
    <property type="taxonomic scope" value="Archaea"/>
</dbReference>
<dbReference type="GeneID" id="2844153"/>
<dbReference type="PANTHER" id="PTHR40267:SF1">
    <property type="entry name" value="BLR3294 PROTEIN"/>
    <property type="match status" value="1"/>
</dbReference>
<dbReference type="GO" id="GO:0016855">
    <property type="term" value="F:racemase and epimerase activity, acting on amino acids and derivatives"/>
    <property type="evidence" value="ECO:0007669"/>
    <property type="project" value="InterPro"/>
</dbReference>
<dbReference type="Proteomes" id="UP000000438">
    <property type="component" value="Chromosome"/>
</dbReference>
<dbReference type="PaxDb" id="263820-PTO0255"/>
<dbReference type="OrthoDB" id="41425at2157"/>
<dbReference type="Gene3D" id="3.40.50.1860">
    <property type="match status" value="2"/>
</dbReference>
<sequence>MIRIGLIIPANNAAIEYDLYNMPHYDMSFHFTRMRSTGGCEPRDVKQFKRDLNNAFKMLEWSDIIVYGRTYGTHKNMDSIIEILKNPIIPEIAVKNFLNDNNYRSVFIGTPYIYERAKKESEFFNDYNVTGFFYMNKIYGIDISNTKPDEILSMLDENSDKIKDADAIYIACTALSTSNILNRIRDEFNRPVISENSAILYGIERALDININIPGL</sequence>
<evidence type="ECO:0000313" key="1">
    <source>
        <dbReference type="EMBL" id="AAT42840.1"/>
    </source>
</evidence>
<dbReference type="PANTHER" id="PTHR40267">
    <property type="entry name" value="BLR3294 PROTEIN"/>
    <property type="match status" value="1"/>
</dbReference>
<dbReference type="AlphaFoldDB" id="Q6L2G2"/>
<name>Q6L2G2_PICTO</name>
<gene>
    <name evidence="1" type="ordered locus">PTO0255</name>
</gene>
<dbReference type="EMBL" id="AE017261">
    <property type="protein sequence ID" value="AAT42840.1"/>
    <property type="molecule type" value="Genomic_DNA"/>
</dbReference>
<accession>Q6L2G2</accession>
<dbReference type="FunCoup" id="Q6L2G2">
    <property type="interactions" value="15"/>
</dbReference>
<dbReference type="InterPro" id="IPR001920">
    <property type="entry name" value="Asp/Glu_race"/>
</dbReference>
<dbReference type="RefSeq" id="WP_011177056.1">
    <property type="nucleotide sequence ID" value="NC_005877.1"/>
</dbReference>
<dbReference type="KEGG" id="pto:PTO0255"/>
<evidence type="ECO:0008006" key="3">
    <source>
        <dbReference type="Google" id="ProtNLM"/>
    </source>
</evidence>
<proteinExistence type="predicted"/>
<dbReference type="InParanoid" id="Q6L2G2"/>
<evidence type="ECO:0000313" key="2">
    <source>
        <dbReference type="Proteomes" id="UP000000438"/>
    </source>
</evidence>
<reference evidence="1 2" key="1">
    <citation type="journal article" date="2004" name="Proc. Natl. Acad. Sci. U.S.A.">
        <title>Genome sequence of Picrophilus torridus and its implications for life around pH 0.</title>
        <authorList>
            <person name="Futterer O."/>
            <person name="Angelov A."/>
            <person name="Liesegang H."/>
            <person name="Gottschalk G."/>
            <person name="Schleper C."/>
            <person name="Schepers B."/>
            <person name="Dock C."/>
            <person name="Antranikian G."/>
            <person name="Liebl W."/>
        </authorList>
    </citation>
    <scope>NUCLEOTIDE SEQUENCE [LARGE SCALE GENOMIC DNA]</scope>
    <source>
        <strain evidence="2">ATCC 700027 / DSM 9790 / JCM 10055 / NBRC 100828</strain>
    </source>
</reference>
<dbReference type="Pfam" id="PF17645">
    <property type="entry name" value="Amdase"/>
    <property type="match status" value="1"/>
</dbReference>
<organism evidence="1 2">
    <name type="scientific">Picrophilus torridus (strain ATCC 700027 / DSM 9790 / JCM 10055 / NBRC 100828 / KAW 2/3)</name>
    <dbReference type="NCBI Taxonomy" id="1122961"/>
    <lineage>
        <taxon>Archaea</taxon>
        <taxon>Methanobacteriati</taxon>
        <taxon>Thermoplasmatota</taxon>
        <taxon>Thermoplasmata</taxon>
        <taxon>Thermoplasmatales</taxon>
        <taxon>Picrophilaceae</taxon>
        <taxon>Picrophilus</taxon>
    </lineage>
</organism>
<dbReference type="InterPro" id="IPR026286">
    <property type="entry name" value="MaiA/AMDase"/>
</dbReference>
<dbReference type="STRING" id="263820.PTO0255"/>